<organism evidence="2 3">
    <name type="scientific">Actinophytocola oryzae</name>
    <dbReference type="NCBI Taxonomy" id="502181"/>
    <lineage>
        <taxon>Bacteria</taxon>
        <taxon>Bacillati</taxon>
        <taxon>Actinomycetota</taxon>
        <taxon>Actinomycetes</taxon>
        <taxon>Pseudonocardiales</taxon>
        <taxon>Pseudonocardiaceae</taxon>
    </lineage>
</organism>
<proteinExistence type="predicted"/>
<sequence length="187" mass="20572">MSDLTVIEFVTLDGVIEDPDGSGGTPNGGWAFRHGPEAVAGDKFLLGPLLDTGVMLLGRTTWELFAKIWPTRTDEFSTRMNNIPKLVASHSLTSVDDWQNSSLLEDDLVTTVRRRKAEQDVIVTGSISVVHELAGHDLVDEYRLLVFPSVFGTGQRLFSDHTPPTDLRLSAVEQRGPAALLRYRKAA</sequence>
<reference evidence="2 3" key="1">
    <citation type="submission" date="2019-03" db="EMBL/GenBank/DDBJ databases">
        <title>Genomic Encyclopedia of Archaeal and Bacterial Type Strains, Phase II (KMG-II): from individual species to whole genera.</title>
        <authorList>
            <person name="Goeker M."/>
        </authorList>
    </citation>
    <scope>NUCLEOTIDE SEQUENCE [LARGE SCALE GENOMIC DNA]</scope>
    <source>
        <strain evidence="2 3">DSM 45499</strain>
    </source>
</reference>
<protein>
    <submittedName>
        <fullName evidence="2">Dihydrofolate reductase</fullName>
    </submittedName>
</protein>
<dbReference type="AlphaFoldDB" id="A0A4R7W339"/>
<dbReference type="GO" id="GO:0008703">
    <property type="term" value="F:5-amino-6-(5-phosphoribosylamino)uracil reductase activity"/>
    <property type="evidence" value="ECO:0007669"/>
    <property type="project" value="InterPro"/>
</dbReference>
<evidence type="ECO:0000313" key="2">
    <source>
        <dbReference type="EMBL" id="TDV56458.1"/>
    </source>
</evidence>
<name>A0A4R7W339_9PSEU</name>
<comment type="caution">
    <text evidence="2">The sequence shown here is derived from an EMBL/GenBank/DDBJ whole genome shotgun (WGS) entry which is preliminary data.</text>
</comment>
<evidence type="ECO:0000313" key="3">
    <source>
        <dbReference type="Proteomes" id="UP000294927"/>
    </source>
</evidence>
<accession>A0A4R7W339</accession>
<dbReference type="RefSeq" id="WP_133901700.1">
    <property type="nucleotide sequence ID" value="NZ_SOCP01000002.1"/>
</dbReference>
<dbReference type="InterPro" id="IPR024072">
    <property type="entry name" value="DHFR-like_dom_sf"/>
</dbReference>
<dbReference type="OrthoDB" id="7342392at2"/>
<evidence type="ECO:0000259" key="1">
    <source>
        <dbReference type="Pfam" id="PF01872"/>
    </source>
</evidence>
<keyword evidence="3" id="KW-1185">Reference proteome</keyword>
<dbReference type="InterPro" id="IPR002734">
    <property type="entry name" value="RibDG_C"/>
</dbReference>
<dbReference type="Gene3D" id="3.40.430.10">
    <property type="entry name" value="Dihydrofolate Reductase, subunit A"/>
    <property type="match status" value="1"/>
</dbReference>
<feature type="domain" description="Bacterial bifunctional deaminase-reductase C-terminal" evidence="1">
    <location>
        <begin position="6"/>
        <end position="179"/>
    </location>
</feature>
<dbReference type="GO" id="GO:0009231">
    <property type="term" value="P:riboflavin biosynthetic process"/>
    <property type="evidence" value="ECO:0007669"/>
    <property type="project" value="InterPro"/>
</dbReference>
<gene>
    <name evidence="2" type="ORF">CLV71_102525</name>
</gene>
<dbReference type="EMBL" id="SOCP01000002">
    <property type="protein sequence ID" value="TDV56458.1"/>
    <property type="molecule type" value="Genomic_DNA"/>
</dbReference>
<dbReference type="Proteomes" id="UP000294927">
    <property type="component" value="Unassembled WGS sequence"/>
</dbReference>
<dbReference type="Pfam" id="PF01872">
    <property type="entry name" value="RibD_C"/>
    <property type="match status" value="1"/>
</dbReference>
<dbReference type="SUPFAM" id="SSF53597">
    <property type="entry name" value="Dihydrofolate reductase-like"/>
    <property type="match status" value="1"/>
</dbReference>